<evidence type="ECO:0000313" key="3">
    <source>
        <dbReference type="EMBL" id="POO02435.1"/>
    </source>
</evidence>
<evidence type="ECO:0008006" key="5">
    <source>
        <dbReference type="Google" id="ProtNLM"/>
    </source>
</evidence>
<evidence type="ECO:0000256" key="1">
    <source>
        <dbReference type="SAM" id="MobiDB-lite"/>
    </source>
</evidence>
<organism evidence="3 4">
    <name type="scientific">Trema orientale</name>
    <name type="common">Charcoal tree</name>
    <name type="synonym">Celtis orientalis</name>
    <dbReference type="NCBI Taxonomy" id="63057"/>
    <lineage>
        <taxon>Eukaryota</taxon>
        <taxon>Viridiplantae</taxon>
        <taxon>Streptophyta</taxon>
        <taxon>Embryophyta</taxon>
        <taxon>Tracheophyta</taxon>
        <taxon>Spermatophyta</taxon>
        <taxon>Magnoliopsida</taxon>
        <taxon>eudicotyledons</taxon>
        <taxon>Gunneridae</taxon>
        <taxon>Pentapetalae</taxon>
        <taxon>rosids</taxon>
        <taxon>fabids</taxon>
        <taxon>Rosales</taxon>
        <taxon>Cannabaceae</taxon>
        <taxon>Trema</taxon>
    </lineage>
</organism>
<evidence type="ECO:0000313" key="4">
    <source>
        <dbReference type="Proteomes" id="UP000237000"/>
    </source>
</evidence>
<reference evidence="4" key="1">
    <citation type="submission" date="2016-06" db="EMBL/GenBank/DDBJ databases">
        <title>Parallel loss of symbiosis genes in relatives of nitrogen-fixing non-legume Parasponia.</title>
        <authorList>
            <person name="Van Velzen R."/>
            <person name="Holmer R."/>
            <person name="Bu F."/>
            <person name="Rutten L."/>
            <person name="Van Zeijl A."/>
            <person name="Liu W."/>
            <person name="Santuari L."/>
            <person name="Cao Q."/>
            <person name="Sharma T."/>
            <person name="Shen D."/>
            <person name="Roswanjaya Y."/>
            <person name="Wardhani T."/>
            <person name="Kalhor M.S."/>
            <person name="Jansen J."/>
            <person name="Van den Hoogen J."/>
            <person name="Gungor B."/>
            <person name="Hartog M."/>
            <person name="Hontelez J."/>
            <person name="Verver J."/>
            <person name="Yang W.-C."/>
            <person name="Schijlen E."/>
            <person name="Repin R."/>
            <person name="Schilthuizen M."/>
            <person name="Schranz E."/>
            <person name="Heidstra R."/>
            <person name="Miyata K."/>
            <person name="Fedorova E."/>
            <person name="Kohlen W."/>
            <person name="Bisseling T."/>
            <person name="Smit S."/>
            <person name="Geurts R."/>
        </authorList>
    </citation>
    <scope>NUCLEOTIDE SEQUENCE [LARGE SCALE GENOMIC DNA]</scope>
    <source>
        <strain evidence="4">cv. RG33-2</strain>
    </source>
</reference>
<feature type="chain" id="PRO_5015166873" description="Transmembrane protein" evidence="2">
    <location>
        <begin position="29"/>
        <end position="112"/>
    </location>
</feature>
<protein>
    <recommendedName>
        <fullName evidence="5">Transmembrane protein</fullName>
    </recommendedName>
</protein>
<keyword evidence="4" id="KW-1185">Reference proteome</keyword>
<dbReference type="Proteomes" id="UP000237000">
    <property type="component" value="Unassembled WGS sequence"/>
</dbReference>
<comment type="caution">
    <text evidence="3">The sequence shown here is derived from an EMBL/GenBank/DDBJ whole genome shotgun (WGS) entry which is preliminary data.</text>
</comment>
<keyword evidence="2" id="KW-0732">Signal</keyword>
<name>A0A2P5FXD6_TREOI</name>
<gene>
    <name evidence="3" type="ORF">TorRG33x02_014190</name>
</gene>
<feature type="region of interest" description="Disordered" evidence="1">
    <location>
        <begin position="34"/>
        <end position="112"/>
    </location>
</feature>
<dbReference type="AlphaFoldDB" id="A0A2P5FXD6"/>
<feature type="compositionally biased region" description="Pro residues" evidence="1">
    <location>
        <begin position="96"/>
        <end position="106"/>
    </location>
</feature>
<dbReference type="InParanoid" id="A0A2P5FXD6"/>
<dbReference type="EMBL" id="JXTC01000004">
    <property type="protein sequence ID" value="POO02435.1"/>
    <property type="molecule type" value="Genomic_DNA"/>
</dbReference>
<accession>A0A2P5FXD6</accession>
<proteinExistence type="predicted"/>
<evidence type="ECO:0000256" key="2">
    <source>
        <dbReference type="SAM" id="SignalP"/>
    </source>
</evidence>
<sequence length="112" mass="11937">MGMGKKKSVMLLWVGLVVMMVVVNVGEARVISIGGKEIRFSKRPKGPVPPSGPSGVSTPDPPRPRPDSLNTDPIWFSSKHNTPVPPSGPSGRRSPGTPPYSPPPPRFNHLAP</sequence>
<feature type="signal peptide" evidence="2">
    <location>
        <begin position="1"/>
        <end position="28"/>
    </location>
</feature>